<protein>
    <submittedName>
        <fullName evidence="7">Na/Pi-cotransporter II-related protein</fullName>
    </submittedName>
</protein>
<feature type="transmembrane region" description="Helical" evidence="6">
    <location>
        <begin position="215"/>
        <end position="236"/>
    </location>
</feature>
<keyword evidence="2" id="KW-1003">Cell membrane</keyword>
<evidence type="ECO:0000313" key="8">
    <source>
        <dbReference type="Proteomes" id="UP000053235"/>
    </source>
</evidence>
<gene>
    <name evidence="7" type="ORF">LAX5112_02595</name>
</gene>
<evidence type="ECO:0000313" key="7">
    <source>
        <dbReference type="EMBL" id="CTQ70741.1"/>
    </source>
</evidence>
<feature type="transmembrane region" description="Helical" evidence="6">
    <location>
        <begin position="6"/>
        <end position="26"/>
    </location>
</feature>
<feature type="transmembrane region" description="Helical" evidence="6">
    <location>
        <begin position="83"/>
        <end position="103"/>
    </location>
</feature>
<keyword evidence="8" id="KW-1185">Reference proteome</keyword>
<dbReference type="AlphaFoldDB" id="A0A0M7A7Z6"/>
<feature type="transmembrane region" description="Helical" evidence="6">
    <location>
        <begin position="280"/>
        <end position="300"/>
    </location>
</feature>
<dbReference type="PANTHER" id="PTHR10010">
    <property type="entry name" value="SOLUTE CARRIER FAMILY 34 SODIUM PHOSPHATE , MEMBER 2-RELATED"/>
    <property type="match status" value="1"/>
</dbReference>
<accession>A0A0M7A7Z6</accession>
<comment type="subcellular location">
    <subcellularLocation>
        <location evidence="1">Cell membrane</location>
        <topology evidence="1">Multi-pass membrane protein</topology>
    </subcellularLocation>
</comment>
<proteinExistence type="predicted"/>
<feature type="transmembrane region" description="Helical" evidence="6">
    <location>
        <begin position="179"/>
        <end position="209"/>
    </location>
</feature>
<dbReference type="Pfam" id="PF02690">
    <property type="entry name" value="Na_Pi_cotrans"/>
    <property type="match status" value="2"/>
</dbReference>
<dbReference type="Proteomes" id="UP000053235">
    <property type="component" value="Unassembled WGS sequence"/>
</dbReference>
<name>A0A0M7A7Z6_9HYPH</name>
<organism evidence="7 8">
    <name type="scientific">Roseibium alexandrii</name>
    <dbReference type="NCBI Taxonomy" id="388408"/>
    <lineage>
        <taxon>Bacteria</taxon>
        <taxon>Pseudomonadati</taxon>
        <taxon>Pseudomonadota</taxon>
        <taxon>Alphaproteobacteria</taxon>
        <taxon>Hyphomicrobiales</taxon>
        <taxon>Stappiaceae</taxon>
        <taxon>Roseibium</taxon>
    </lineage>
</organism>
<dbReference type="STRING" id="388408.LAX5112_02595"/>
<feature type="transmembrane region" description="Helical" evidence="6">
    <location>
        <begin position="248"/>
        <end position="268"/>
    </location>
</feature>
<evidence type="ECO:0000256" key="5">
    <source>
        <dbReference type="ARBA" id="ARBA00023136"/>
    </source>
</evidence>
<dbReference type="OrthoDB" id="9763003at2"/>
<dbReference type="GO" id="GO:0044341">
    <property type="term" value="P:sodium-dependent phosphate transport"/>
    <property type="evidence" value="ECO:0007669"/>
    <property type="project" value="InterPro"/>
</dbReference>
<dbReference type="RefSeq" id="WP_055672180.1">
    <property type="nucleotide sequence ID" value="NZ_CXWD01000009.1"/>
</dbReference>
<reference evidence="8" key="1">
    <citation type="submission" date="2015-07" db="EMBL/GenBank/DDBJ databases">
        <authorList>
            <person name="Rodrigo-Torres Lidia"/>
            <person name="Arahal R.David."/>
        </authorList>
    </citation>
    <scope>NUCLEOTIDE SEQUENCE [LARGE SCALE GENOMIC DNA]</scope>
    <source>
        <strain evidence="8">CECT 5112</strain>
    </source>
</reference>
<dbReference type="GO" id="GO:0005886">
    <property type="term" value="C:plasma membrane"/>
    <property type="evidence" value="ECO:0007669"/>
    <property type="project" value="UniProtKB-SubCell"/>
</dbReference>
<dbReference type="InterPro" id="IPR003841">
    <property type="entry name" value="Na/Pi_transpt"/>
</dbReference>
<feature type="transmembrane region" description="Helical" evidence="6">
    <location>
        <begin position="47"/>
        <end position="77"/>
    </location>
</feature>
<evidence type="ECO:0000256" key="6">
    <source>
        <dbReference type="SAM" id="Phobius"/>
    </source>
</evidence>
<feature type="transmembrane region" description="Helical" evidence="6">
    <location>
        <begin position="110"/>
        <end position="128"/>
    </location>
</feature>
<feature type="transmembrane region" description="Helical" evidence="6">
    <location>
        <begin position="134"/>
        <end position="159"/>
    </location>
</feature>
<evidence type="ECO:0000256" key="1">
    <source>
        <dbReference type="ARBA" id="ARBA00004651"/>
    </source>
</evidence>
<keyword evidence="3 6" id="KW-0812">Transmembrane</keyword>
<dbReference type="NCBIfam" id="NF037997">
    <property type="entry name" value="Na_Pi_symport"/>
    <property type="match status" value="1"/>
</dbReference>
<evidence type="ECO:0000256" key="3">
    <source>
        <dbReference type="ARBA" id="ARBA00022692"/>
    </source>
</evidence>
<evidence type="ECO:0000256" key="4">
    <source>
        <dbReference type="ARBA" id="ARBA00022989"/>
    </source>
</evidence>
<evidence type="ECO:0000256" key="2">
    <source>
        <dbReference type="ARBA" id="ARBA00022475"/>
    </source>
</evidence>
<dbReference type="PANTHER" id="PTHR10010:SF46">
    <property type="entry name" value="SODIUM-DEPENDENT PHOSPHATE TRANSPORT PROTEIN 2B"/>
    <property type="match status" value="1"/>
</dbReference>
<dbReference type="GO" id="GO:0005436">
    <property type="term" value="F:sodium:phosphate symporter activity"/>
    <property type="evidence" value="ECO:0007669"/>
    <property type="project" value="InterPro"/>
</dbReference>
<keyword evidence="4 6" id="KW-1133">Transmembrane helix</keyword>
<keyword evidence="5 6" id="KW-0472">Membrane</keyword>
<dbReference type="EMBL" id="CXWD01000009">
    <property type="protein sequence ID" value="CTQ70741.1"/>
    <property type="molecule type" value="Genomic_DNA"/>
</dbReference>
<sequence>MIQSVITIFGGLGLFLLGMHLMTRGLRQLAGNRLRQYIQNSTRTPATGALSGALATAFLQSSSATTVATVGFVSAGLMTFPQALGVIFGANIGTTITGWMVALLGFKLKIGLLAQPLIFFGVLLQLFGRGRWQPFGLAIAGFGLLFVGIDTLTQGFSILEGRITPDDFPGDTFLGRLQLVLIGVVITLITQSSSAGVATALAALTVGAISFPQAAALVIGMDVGTTATAALATVGGSVASRRTGFAHVVYNLMTGLIAFCLLVPLGWLYAAAGPHLDPQIALVGFHTVFNLIGVLAVVGVTKHFARLIIWLIPSKGADPAERLDDRLLKDPQAALDAARAAVQDQAKLLFTAVSDVLRAKPEGIPLVSPDAFEQTNTSLRSYLDRIKTGPDDPAANADHIHLLHALDHMDRLTDRLRQSDRIETIQTTEHLTRFGHQLSGLAGRFVEADGSPALPTEFDALRRAFREERRLTRENTLNQAANDQVGLEEAIARVDSIRWLHRSTYHLWRISVHLVDGRNSEAPKTEARLEMEMELDQT</sequence>